<dbReference type="EMBL" id="MQUQ01000007">
    <property type="protein sequence ID" value="OLZ51695.1"/>
    <property type="molecule type" value="Genomic_DNA"/>
</dbReference>
<proteinExistence type="predicted"/>
<protein>
    <submittedName>
        <fullName evidence="1">Uncharacterized protein</fullName>
    </submittedName>
</protein>
<comment type="caution">
    <text evidence="1">The sequence shown here is derived from an EMBL/GenBank/DDBJ whole genome shotgun (WGS) entry which is preliminary data.</text>
</comment>
<accession>A0A1R0KUD6</accession>
<dbReference type="Proteomes" id="UP000187486">
    <property type="component" value="Unassembled WGS sequence"/>
</dbReference>
<gene>
    <name evidence="1" type="ORF">BS329_15635</name>
</gene>
<dbReference type="AlphaFoldDB" id="A0A1R0KUD6"/>
<name>A0A1R0KUD6_9PSEU</name>
<evidence type="ECO:0000313" key="2">
    <source>
        <dbReference type="Proteomes" id="UP000187486"/>
    </source>
</evidence>
<keyword evidence="2" id="KW-1185">Reference proteome</keyword>
<organism evidence="1 2">
    <name type="scientific">Amycolatopsis coloradensis</name>
    <dbReference type="NCBI Taxonomy" id="76021"/>
    <lineage>
        <taxon>Bacteria</taxon>
        <taxon>Bacillati</taxon>
        <taxon>Actinomycetota</taxon>
        <taxon>Actinomycetes</taxon>
        <taxon>Pseudonocardiales</taxon>
        <taxon>Pseudonocardiaceae</taxon>
        <taxon>Amycolatopsis</taxon>
    </lineage>
</organism>
<sequence length="160" mass="17617">MKIAALERRQAGTLAYDRILEAGLRAVGLGNVVERTLGCDNVVTKEDVKELEFLLLAEFGFAREESGAKTRALGSKTRTERPSVDARLHVAMKIAALERRERGTLAYDRILEAGLRTVGLGDVVERALSFDKNLTKEDLAELELALLAEFGLAEEERMAS</sequence>
<reference evidence="1 2" key="1">
    <citation type="submission" date="2016-01" db="EMBL/GenBank/DDBJ databases">
        <title>Amycolatopsis coloradensis genome sequencing and assembly.</title>
        <authorList>
            <person name="Mayilraj S."/>
        </authorList>
    </citation>
    <scope>NUCLEOTIDE SEQUENCE [LARGE SCALE GENOMIC DNA]</scope>
    <source>
        <strain evidence="1 2">DSM 44225</strain>
    </source>
</reference>
<evidence type="ECO:0000313" key="1">
    <source>
        <dbReference type="EMBL" id="OLZ51695.1"/>
    </source>
</evidence>